<evidence type="ECO:0000313" key="1">
    <source>
        <dbReference type="EMBL" id="GHD99432.1"/>
    </source>
</evidence>
<dbReference type="EMBL" id="BMVG01000001">
    <property type="protein sequence ID" value="GHD99432.1"/>
    <property type="molecule type" value="Genomic_DNA"/>
</dbReference>
<dbReference type="Proteomes" id="UP000655443">
    <property type="component" value="Unassembled WGS sequence"/>
</dbReference>
<dbReference type="AlphaFoldDB" id="A0A918YDC1"/>
<sequence length="63" mass="7029">MIARPVQEWDRRLSVTRSCVWPHDDGVDQLSTQGDIMDVRHSGGFLRGDGSLCGQSELTGSRR</sequence>
<evidence type="ECO:0000313" key="2">
    <source>
        <dbReference type="Proteomes" id="UP000655443"/>
    </source>
</evidence>
<name>A0A918YDC1_9ACTN</name>
<organism evidence="1 2">
    <name type="scientific">Streptomyces alanosinicus</name>
    <dbReference type="NCBI Taxonomy" id="68171"/>
    <lineage>
        <taxon>Bacteria</taxon>
        <taxon>Bacillati</taxon>
        <taxon>Actinomycetota</taxon>
        <taxon>Actinomycetes</taxon>
        <taxon>Kitasatosporales</taxon>
        <taxon>Streptomycetaceae</taxon>
        <taxon>Streptomyces</taxon>
    </lineage>
</organism>
<proteinExistence type="predicted"/>
<reference evidence="1" key="1">
    <citation type="journal article" date="2014" name="Int. J. Syst. Evol. Microbiol.">
        <title>Complete genome sequence of Corynebacterium casei LMG S-19264T (=DSM 44701T), isolated from a smear-ripened cheese.</title>
        <authorList>
            <consortium name="US DOE Joint Genome Institute (JGI-PGF)"/>
            <person name="Walter F."/>
            <person name="Albersmeier A."/>
            <person name="Kalinowski J."/>
            <person name="Ruckert C."/>
        </authorList>
    </citation>
    <scope>NUCLEOTIDE SEQUENCE</scope>
    <source>
        <strain evidence="1">JCM 4714</strain>
    </source>
</reference>
<accession>A0A918YDC1</accession>
<gene>
    <name evidence="1" type="ORF">GCM10010339_10720</name>
</gene>
<protein>
    <submittedName>
        <fullName evidence="1">Uncharacterized protein</fullName>
    </submittedName>
</protein>
<comment type="caution">
    <text evidence="1">The sequence shown here is derived from an EMBL/GenBank/DDBJ whole genome shotgun (WGS) entry which is preliminary data.</text>
</comment>
<reference evidence="1" key="2">
    <citation type="submission" date="2020-09" db="EMBL/GenBank/DDBJ databases">
        <authorList>
            <person name="Sun Q."/>
            <person name="Ohkuma M."/>
        </authorList>
    </citation>
    <scope>NUCLEOTIDE SEQUENCE</scope>
    <source>
        <strain evidence="1">JCM 4714</strain>
    </source>
</reference>
<keyword evidence="2" id="KW-1185">Reference proteome</keyword>